<reference evidence="2 3" key="1">
    <citation type="submission" date="2023-02" db="EMBL/GenBank/DDBJ databases">
        <title>LHISI_Scaffold_Assembly.</title>
        <authorList>
            <person name="Stuart O.P."/>
            <person name="Cleave R."/>
            <person name="Magrath M.J.L."/>
            <person name="Mikheyev A.S."/>
        </authorList>
    </citation>
    <scope>NUCLEOTIDE SEQUENCE [LARGE SCALE GENOMIC DNA]</scope>
    <source>
        <strain evidence="2">Daus_M_001</strain>
        <tissue evidence="2">Leg muscle</tissue>
    </source>
</reference>
<protein>
    <recommendedName>
        <fullName evidence="4">DDE-1 domain-containing protein</fullName>
    </recommendedName>
</protein>
<evidence type="ECO:0008006" key="4">
    <source>
        <dbReference type="Google" id="ProtNLM"/>
    </source>
</evidence>
<evidence type="ECO:0000256" key="1">
    <source>
        <dbReference type="SAM" id="Phobius"/>
    </source>
</evidence>
<evidence type="ECO:0000313" key="3">
    <source>
        <dbReference type="Proteomes" id="UP001159363"/>
    </source>
</evidence>
<accession>A0ABQ9HCK9</accession>
<evidence type="ECO:0000313" key="2">
    <source>
        <dbReference type="EMBL" id="KAJ8881992.1"/>
    </source>
</evidence>
<dbReference type="Proteomes" id="UP001159363">
    <property type="component" value="Chromosome 5"/>
</dbReference>
<gene>
    <name evidence="2" type="ORF">PR048_018480</name>
</gene>
<keyword evidence="1" id="KW-1133">Transmembrane helix</keyword>
<name>A0ABQ9HCK9_9NEOP</name>
<comment type="caution">
    <text evidence="2">The sequence shown here is derived from an EMBL/GenBank/DDBJ whole genome shotgun (WGS) entry which is preliminary data.</text>
</comment>
<organism evidence="2 3">
    <name type="scientific">Dryococelus australis</name>
    <dbReference type="NCBI Taxonomy" id="614101"/>
    <lineage>
        <taxon>Eukaryota</taxon>
        <taxon>Metazoa</taxon>
        <taxon>Ecdysozoa</taxon>
        <taxon>Arthropoda</taxon>
        <taxon>Hexapoda</taxon>
        <taxon>Insecta</taxon>
        <taxon>Pterygota</taxon>
        <taxon>Neoptera</taxon>
        <taxon>Polyneoptera</taxon>
        <taxon>Phasmatodea</taxon>
        <taxon>Verophasmatodea</taxon>
        <taxon>Anareolatae</taxon>
        <taxon>Phasmatidae</taxon>
        <taxon>Eurycanthinae</taxon>
        <taxon>Dryococelus</taxon>
    </lineage>
</organism>
<feature type="transmembrane region" description="Helical" evidence="1">
    <location>
        <begin position="209"/>
        <end position="227"/>
    </location>
</feature>
<proteinExistence type="predicted"/>
<dbReference type="EMBL" id="JARBHB010000006">
    <property type="protein sequence ID" value="KAJ8881992.1"/>
    <property type="molecule type" value="Genomic_DNA"/>
</dbReference>
<sequence>MGDVRYNQVAEGIRVHCCLASMVMLFLIEAMLHSMCESFYVIVVSSCLQIEKLFADIQAKATNSVFGAESGGCGGVESGIPASAPQSWMEENMAKALHEVIDQTMDYKKVALTHNVPHDGPRKCRRQVGALTSAERGELITAELCFSAAGHYVPPLLVFPRARMKGELLNGAPPGTITACHPSGWMQADIFLQWLEHFIHVRNLRRMNLFFWSAFLLIAHISCSHYMQTWLLNNPGRVITQFQIAGLFGRAYVKVTTMQKAISGFMKTGIYPLNERVRRE</sequence>
<keyword evidence="3" id="KW-1185">Reference proteome</keyword>
<keyword evidence="1" id="KW-0812">Transmembrane</keyword>
<keyword evidence="1" id="KW-0472">Membrane</keyword>